<proteinExistence type="predicted"/>
<keyword evidence="1" id="KW-0472">Membrane</keyword>
<gene>
    <name evidence="2" type="ORF">HDF22_005114</name>
</gene>
<feature type="transmembrane region" description="Helical" evidence="1">
    <location>
        <begin position="62"/>
        <end position="86"/>
    </location>
</feature>
<protein>
    <recommendedName>
        <fullName evidence="4">DUF2975 domain-containing protein</fullName>
    </recommendedName>
</protein>
<feature type="transmembrane region" description="Helical" evidence="1">
    <location>
        <begin position="107"/>
        <end position="124"/>
    </location>
</feature>
<keyword evidence="1" id="KW-1133">Transmembrane helix</keyword>
<accession>A0A841JQE1</accession>
<dbReference type="RefSeq" id="WP_183589607.1">
    <property type="nucleotide sequence ID" value="NZ_JACHCA010000018.1"/>
</dbReference>
<name>A0A841JQE1_9SPHI</name>
<evidence type="ECO:0000313" key="3">
    <source>
        <dbReference type="Proteomes" id="UP000548326"/>
    </source>
</evidence>
<organism evidence="2 3">
    <name type="scientific">Mucilaginibacter lappiensis</name>
    <dbReference type="NCBI Taxonomy" id="354630"/>
    <lineage>
        <taxon>Bacteria</taxon>
        <taxon>Pseudomonadati</taxon>
        <taxon>Bacteroidota</taxon>
        <taxon>Sphingobacteriia</taxon>
        <taxon>Sphingobacteriales</taxon>
        <taxon>Sphingobacteriaceae</taxon>
        <taxon>Mucilaginibacter</taxon>
    </lineage>
</organism>
<dbReference type="AlphaFoldDB" id="A0A841JQE1"/>
<sequence>MEVTTKRTLTVLLVLSWIIFVGLCIEAGGFITNAFFALVNPAVVKHLWHEADLSALYQRSMWYFFTEMLLMSVVAALKAWLFYLIIKILHDKKLDMAQPFNRDVRRFIFNIACITFMIGLFSWWGVQYTGWLIRLGIAMPDVQYLRLGGADVWLFMSVTLFVIGQIFKRGVEIQTENELTI</sequence>
<feature type="transmembrane region" description="Helical" evidence="1">
    <location>
        <begin position="144"/>
        <end position="163"/>
    </location>
</feature>
<dbReference type="Proteomes" id="UP000548326">
    <property type="component" value="Unassembled WGS sequence"/>
</dbReference>
<evidence type="ECO:0000256" key="1">
    <source>
        <dbReference type="SAM" id="Phobius"/>
    </source>
</evidence>
<feature type="transmembrane region" description="Helical" evidence="1">
    <location>
        <begin position="12"/>
        <end position="39"/>
    </location>
</feature>
<evidence type="ECO:0008006" key="4">
    <source>
        <dbReference type="Google" id="ProtNLM"/>
    </source>
</evidence>
<reference evidence="2 3" key="1">
    <citation type="submission" date="2020-08" db="EMBL/GenBank/DDBJ databases">
        <title>Genomic Encyclopedia of Type Strains, Phase IV (KMG-V): Genome sequencing to study the core and pangenomes of soil and plant-associated prokaryotes.</title>
        <authorList>
            <person name="Whitman W."/>
        </authorList>
    </citation>
    <scope>NUCLEOTIDE SEQUENCE [LARGE SCALE GENOMIC DNA]</scope>
    <source>
        <strain evidence="2 3">MP601</strain>
    </source>
</reference>
<comment type="caution">
    <text evidence="2">The sequence shown here is derived from an EMBL/GenBank/DDBJ whole genome shotgun (WGS) entry which is preliminary data.</text>
</comment>
<keyword evidence="1" id="KW-0812">Transmembrane</keyword>
<evidence type="ECO:0000313" key="2">
    <source>
        <dbReference type="EMBL" id="MBB6130968.1"/>
    </source>
</evidence>
<dbReference type="EMBL" id="JACHCA010000018">
    <property type="protein sequence ID" value="MBB6130968.1"/>
    <property type="molecule type" value="Genomic_DNA"/>
</dbReference>